<evidence type="ECO:0000256" key="1">
    <source>
        <dbReference type="SAM" id="MobiDB-lite"/>
    </source>
</evidence>
<evidence type="ECO:0000313" key="3">
    <source>
        <dbReference type="Proteomes" id="UP001224775"/>
    </source>
</evidence>
<sequence>MTDTNSNNNNDDAEKMRLAFEQFMLSGGKNNNNNNNNKNSQEKNSNEEASTPQSTSSKSKKKKKKKRQSTGATPNNKVISTPPVTTKQQSSSPQQPTTTTPNPKVKKRYYQLLRSFNDKVKHTWMDIDEQLLSVLQNILSIRGRVPHEWKVLSQATRYHQATVVEDSPEQGEEFDNDAYNGDDWKSYGHQETSSQSFSHHLWIDDIQLALSHDLEQHEKMLTGLRSLMSNMAECHDALGRIVDNLWQFHFEVENDEGMKKDESLEHIVTCVTSLYQMLSMELYRKQNMVPMVIDSTKDEILGMNELGKGGHDVGTKKSQTLVRECCKLWKRSSSDEELLLSVMKLGES</sequence>
<feature type="compositionally biased region" description="Low complexity" evidence="1">
    <location>
        <begin position="29"/>
        <end position="39"/>
    </location>
</feature>
<dbReference type="EMBL" id="JATAAI010000026">
    <property type="protein sequence ID" value="KAK1737277.1"/>
    <property type="molecule type" value="Genomic_DNA"/>
</dbReference>
<organism evidence="2 3">
    <name type="scientific">Skeletonema marinoi</name>
    <dbReference type="NCBI Taxonomy" id="267567"/>
    <lineage>
        <taxon>Eukaryota</taxon>
        <taxon>Sar</taxon>
        <taxon>Stramenopiles</taxon>
        <taxon>Ochrophyta</taxon>
        <taxon>Bacillariophyta</taxon>
        <taxon>Coscinodiscophyceae</taxon>
        <taxon>Thalassiosirophycidae</taxon>
        <taxon>Thalassiosirales</taxon>
        <taxon>Skeletonemataceae</taxon>
        <taxon>Skeletonema</taxon>
        <taxon>Skeletonema marinoi-dohrnii complex</taxon>
    </lineage>
</organism>
<feature type="compositionally biased region" description="Low complexity" evidence="1">
    <location>
        <begin position="80"/>
        <end position="103"/>
    </location>
</feature>
<dbReference type="Proteomes" id="UP001224775">
    <property type="component" value="Unassembled WGS sequence"/>
</dbReference>
<keyword evidence="3" id="KW-1185">Reference proteome</keyword>
<feature type="compositionally biased region" description="Polar residues" evidence="1">
    <location>
        <begin position="69"/>
        <end position="79"/>
    </location>
</feature>
<proteinExistence type="predicted"/>
<reference evidence="2" key="1">
    <citation type="submission" date="2023-06" db="EMBL/GenBank/DDBJ databases">
        <title>Survivors Of The Sea: Transcriptome response of Skeletonema marinoi to long-term dormancy.</title>
        <authorList>
            <person name="Pinder M.I.M."/>
            <person name="Kourtchenko O."/>
            <person name="Robertson E.K."/>
            <person name="Larsson T."/>
            <person name="Maumus F."/>
            <person name="Osuna-Cruz C.M."/>
            <person name="Vancaester E."/>
            <person name="Stenow R."/>
            <person name="Vandepoele K."/>
            <person name="Ploug H."/>
            <person name="Bruchert V."/>
            <person name="Godhe A."/>
            <person name="Topel M."/>
        </authorList>
    </citation>
    <scope>NUCLEOTIDE SEQUENCE</scope>
    <source>
        <strain evidence="2">R05AC</strain>
    </source>
</reference>
<name>A0AAD9D7W3_9STRA</name>
<accession>A0AAD9D7W3</accession>
<gene>
    <name evidence="2" type="ORF">QTG54_012144</name>
</gene>
<feature type="compositionally biased region" description="Basic residues" evidence="1">
    <location>
        <begin position="58"/>
        <end position="68"/>
    </location>
</feature>
<feature type="compositionally biased region" description="Low complexity" evidence="1">
    <location>
        <begin position="1"/>
        <end position="10"/>
    </location>
</feature>
<evidence type="ECO:0000313" key="2">
    <source>
        <dbReference type="EMBL" id="KAK1737277.1"/>
    </source>
</evidence>
<feature type="region of interest" description="Disordered" evidence="1">
    <location>
        <begin position="1"/>
        <end position="106"/>
    </location>
</feature>
<protein>
    <submittedName>
        <fullName evidence="2">Uncharacterized protein</fullName>
    </submittedName>
</protein>
<comment type="caution">
    <text evidence="2">The sequence shown here is derived from an EMBL/GenBank/DDBJ whole genome shotgun (WGS) entry which is preliminary data.</text>
</comment>
<dbReference type="AlphaFoldDB" id="A0AAD9D7W3"/>